<dbReference type="SUPFAM" id="SSF52540">
    <property type="entry name" value="P-loop containing nucleoside triphosphate hydrolases"/>
    <property type="match status" value="1"/>
</dbReference>
<dbReference type="GO" id="GO:0043531">
    <property type="term" value="F:ADP binding"/>
    <property type="evidence" value="ECO:0007669"/>
    <property type="project" value="InterPro"/>
</dbReference>
<dbReference type="InterPro" id="IPR035994">
    <property type="entry name" value="Nucleoside_phosphorylase_sf"/>
</dbReference>
<name>A0A100IJF9_ASPNG</name>
<dbReference type="Pfam" id="PF01048">
    <property type="entry name" value="PNP_UDP_1"/>
    <property type="match status" value="1"/>
</dbReference>
<dbReference type="AlphaFoldDB" id="A0A100IJF9"/>
<feature type="domain" description="Nucleoside phosphorylase" evidence="2">
    <location>
        <begin position="10"/>
        <end position="132"/>
    </location>
</feature>
<dbReference type="PANTHER" id="PTHR46082">
    <property type="entry name" value="ATP/GTP-BINDING PROTEIN-RELATED"/>
    <property type="match status" value="1"/>
</dbReference>
<sequence length="768" mass="85723">MRPKSRDDLTIAIICALPLEADAVEALFDETYDRLCKYYGKQQGDANWYVNGRVGKHNVVLCYMPGMGKISAASVASSLKISYTSVQLALVVGICGGAPNSSKSQDIFLGDVVVSDSVVTYEFGGEQSVHDRPGRPSREIRTLLGRLGTPSAQTGLQSHLLHYLEVLNQNEKRWDHPGIEDVLFESSHLHKHREHYPDLDCCCLKGSSPDEICENALESDCDSLGCGKSTVMRFRNPSTANKVSIHVGPVASGNTVMKSGKHRDNIIKRYKVIGFEMEGAGVWECLPSLIIKGVCDYADSHKNKLWQAYAAATAASTAKAFLEHWTPQAQETLLDTSNTYHFMVPFSRNPRFLGRKDEIKHLWSLLSAPEGPRRLAITGLGGIGKTQIALELAYLMREHDAECSVFWIPSTSDEAIEQACIAIAQQLGFQYTKPDEVKERLKEYLCQASEEWVLIFDGADDMDMWMNGSGTTAPLKEFLPSSSHGRIIYTTRNRKLAVKLASRDVIRVGDLDEVVGVELLEKSLIQQDLAQDRDAVANLVKQLAFHPKVITQAAAYMNENGIGVYDYLMLLHEQEEDVVELLSEHFEADGRYEGSNNPVVLTLFASFRQIEKLDSLATEYLSLLACLGQQSIPESFLPRPVSKRKMVEALGLLKAYSFITIRPSDRCITLHRLVHLAARHWKRSQDHLELYTHKAAERLSEVLNDDDISEKHRRRYAQHAEFLLHELRLMAVQAQWNIRVSSGGDESGAVEEGLLVQGANTLSHSLEP</sequence>
<dbReference type="VEuPathDB" id="FungiDB:An03g03030"/>
<dbReference type="PANTHER" id="PTHR46082:SF6">
    <property type="entry name" value="AAA+ ATPASE DOMAIN-CONTAINING PROTEIN-RELATED"/>
    <property type="match status" value="1"/>
</dbReference>
<dbReference type="InterPro" id="IPR002182">
    <property type="entry name" value="NB-ARC"/>
</dbReference>
<dbReference type="VEuPathDB" id="FungiDB:M747DRAFT_296311"/>
<feature type="domain" description="NB-ARC" evidence="1">
    <location>
        <begin position="356"/>
        <end position="527"/>
    </location>
</feature>
<accession>A0A100IJF9</accession>
<dbReference type="Pfam" id="PF00931">
    <property type="entry name" value="NB-ARC"/>
    <property type="match status" value="1"/>
</dbReference>
<dbReference type="OMA" id="WDELPSC"/>
<comment type="caution">
    <text evidence="3">The sequence shown here is derived from an EMBL/GenBank/DDBJ whole genome shotgun (WGS) entry which is preliminary data.</text>
</comment>
<organism evidence="3 4">
    <name type="scientific">Aspergillus niger</name>
    <dbReference type="NCBI Taxonomy" id="5061"/>
    <lineage>
        <taxon>Eukaryota</taxon>
        <taxon>Fungi</taxon>
        <taxon>Dikarya</taxon>
        <taxon>Ascomycota</taxon>
        <taxon>Pezizomycotina</taxon>
        <taxon>Eurotiomycetes</taxon>
        <taxon>Eurotiomycetidae</taxon>
        <taxon>Eurotiales</taxon>
        <taxon>Aspergillaceae</taxon>
        <taxon>Aspergillus</taxon>
        <taxon>Aspergillus subgen. Circumdati</taxon>
    </lineage>
</organism>
<dbReference type="OrthoDB" id="1577640at2759"/>
<dbReference type="InterPro" id="IPR053137">
    <property type="entry name" value="NLR-like"/>
</dbReference>
<dbReference type="InterPro" id="IPR000845">
    <property type="entry name" value="Nucleoside_phosphorylase_d"/>
</dbReference>
<gene>
    <name evidence="3" type="ORF">ABL_05038</name>
</gene>
<dbReference type="Gene3D" id="3.40.50.1580">
    <property type="entry name" value="Nucleoside phosphorylase domain"/>
    <property type="match status" value="1"/>
</dbReference>
<dbReference type="EMBL" id="BCMY01000007">
    <property type="protein sequence ID" value="GAQ42377.1"/>
    <property type="molecule type" value="Genomic_DNA"/>
</dbReference>
<evidence type="ECO:0000259" key="2">
    <source>
        <dbReference type="Pfam" id="PF01048"/>
    </source>
</evidence>
<dbReference type="GO" id="GO:0009116">
    <property type="term" value="P:nucleoside metabolic process"/>
    <property type="evidence" value="ECO:0007669"/>
    <property type="project" value="InterPro"/>
</dbReference>
<evidence type="ECO:0000313" key="4">
    <source>
        <dbReference type="Proteomes" id="UP000068243"/>
    </source>
</evidence>
<evidence type="ECO:0000313" key="3">
    <source>
        <dbReference type="EMBL" id="GAQ42377.1"/>
    </source>
</evidence>
<evidence type="ECO:0000259" key="1">
    <source>
        <dbReference type="Pfam" id="PF00931"/>
    </source>
</evidence>
<protein>
    <submittedName>
        <fullName evidence="3">Kinesin light chain</fullName>
    </submittedName>
</protein>
<dbReference type="GO" id="GO:0003824">
    <property type="term" value="F:catalytic activity"/>
    <property type="evidence" value="ECO:0007669"/>
    <property type="project" value="InterPro"/>
</dbReference>
<reference evidence="4" key="1">
    <citation type="journal article" date="2016" name="Genome Announc.">
        <title>Draft genome sequence of Aspergillus niger strain An76.</title>
        <authorList>
            <person name="Gong W."/>
            <person name="Cheng Z."/>
            <person name="Zhang H."/>
            <person name="Liu L."/>
            <person name="Gao P."/>
            <person name="Wang L."/>
        </authorList>
    </citation>
    <scope>NUCLEOTIDE SEQUENCE [LARGE SCALE GENOMIC DNA]</scope>
    <source>
        <strain evidence="4">An76</strain>
    </source>
</reference>
<dbReference type="VEuPathDB" id="FungiDB:ASPNIDRAFT2_1181748"/>
<dbReference type="SUPFAM" id="SSF53167">
    <property type="entry name" value="Purine and uridine phosphorylases"/>
    <property type="match status" value="1"/>
</dbReference>
<dbReference type="InterPro" id="IPR027417">
    <property type="entry name" value="P-loop_NTPase"/>
</dbReference>
<dbReference type="Proteomes" id="UP000068243">
    <property type="component" value="Unassembled WGS sequence"/>
</dbReference>
<dbReference type="Gene3D" id="3.40.50.300">
    <property type="entry name" value="P-loop containing nucleotide triphosphate hydrolases"/>
    <property type="match status" value="1"/>
</dbReference>
<dbReference type="VEuPathDB" id="FungiDB:ATCC64974_22430"/>
<proteinExistence type="predicted"/>